<dbReference type="GO" id="GO:0043041">
    <property type="term" value="P:amino acid activation for nonribosomal peptide biosynthetic process"/>
    <property type="evidence" value="ECO:0007669"/>
    <property type="project" value="TreeGrafter"/>
</dbReference>
<dbReference type="GO" id="GO:0003824">
    <property type="term" value="F:catalytic activity"/>
    <property type="evidence" value="ECO:0007669"/>
    <property type="project" value="InterPro"/>
</dbReference>
<sequence>MCAPLYDKNTDTIGYERIWLDTKVRFNEQIAIYNELLALKISKNNISIKRLQAAINAVVRKHSVLRTSILYDSTKEYLKQCIKPMFDDIEQLFYAFNVTFIGSEKDYREIVRTQQVNTSLLNLDEGILLHCHIFRFHKSASEMAQTREISDDVLNINDRIVFLFHHIAFDGSSVKIFMDDLCVAYESDQNLVPLALQYIDYSENERMMDMSTARQYWKQTLDQWYLDNNTVYQLDLPYDHKEQFGHTRSGKGFTVTFSLDQLLTNRMLIYAGEKQVTLFHLYLTIYYVYLFKLTAGNNRQICVTSLSANRYAQVLQSLIGMFVNTIPYCFKIDSSLSFEQQLKNVQHLCFEILPHTCLPHQELIHLYNQYLTQNESQDSLLQTFIQIEISHLNNHNNWCTIVTSDIERIIAKCDLLLRIDYTPSQKQMLVSFTCTTDLFEHQTIQTLADRFHTLLRQLFSPNSTFNLGEQPIYELSILLPREIQMIADLNETHVTFNVDRSWKPIHEEFFHRAEEYSQKLAILLDEQSLTYDETAYYVKNLASYLIDKHRVKPNDVICQYVERSIEMVLGILSILTVGAVYCPLNPDDPWKRTSSLIHELQPKLILCHSLTRTKLQENCDCIIVDIENVSYIDHYNDSRNPQFNLLSNVKVSTSNTAYLLFTSGSTGLPKIAAFSHENFLCYLQSTLADHLNDSFDLVMQCTSCSFDYHISEIIGTLLLGCTVVAIRPNGNKDVTYFVQTLAKHHVTFVALLPSLMHIVYTYVKETHLFHKMLSIRAILTGGMYYDRRSSSDYY</sequence>
<dbReference type="InterPro" id="IPR042099">
    <property type="entry name" value="ANL_N_sf"/>
</dbReference>
<dbReference type="SUPFAM" id="SSF52777">
    <property type="entry name" value="CoA-dependent acyltransferases"/>
    <property type="match status" value="2"/>
</dbReference>
<proteinExistence type="predicted"/>
<evidence type="ECO:0000259" key="3">
    <source>
        <dbReference type="Pfam" id="PF00501"/>
    </source>
</evidence>
<dbReference type="OrthoDB" id="10253869at2759"/>
<dbReference type="AlphaFoldDB" id="A0A814VV79"/>
<evidence type="ECO:0000313" key="6">
    <source>
        <dbReference type="Proteomes" id="UP000663852"/>
    </source>
</evidence>
<dbReference type="Gene3D" id="3.30.559.30">
    <property type="entry name" value="Nonribosomal peptide synthetase, condensation domain"/>
    <property type="match status" value="1"/>
</dbReference>
<dbReference type="InterPro" id="IPR020845">
    <property type="entry name" value="AMP-binding_CS"/>
</dbReference>
<dbReference type="Gene3D" id="3.40.50.12780">
    <property type="entry name" value="N-terminal domain of ligase-like"/>
    <property type="match status" value="1"/>
</dbReference>
<name>A0A814VV79_ADIRI</name>
<dbReference type="Pfam" id="PF00668">
    <property type="entry name" value="Condensation"/>
    <property type="match status" value="1"/>
</dbReference>
<reference evidence="5" key="1">
    <citation type="submission" date="2021-02" db="EMBL/GenBank/DDBJ databases">
        <authorList>
            <person name="Nowell W R."/>
        </authorList>
    </citation>
    <scope>NUCLEOTIDE SEQUENCE</scope>
</reference>
<evidence type="ECO:0000259" key="4">
    <source>
        <dbReference type="Pfam" id="PF00668"/>
    </source>
</evidence>
<dbReference type="InterPro" id="IPR000873">
    <property type="entry name" value="AMP-dep_synth/lig_dom"/>
</dbReference>
<dbReference type="SUPFAM" id="SSF56801">
    <property type="entry name" value="Acetyl-CoA synthetase-like"/>
    <property type="match status" value="1"/>
</dbReference>
<dbReference type="InterPro" id="IPR023213">
    <property type="entry name" value="CAT-like_dom_sf"/>
</dbReference>
<gene>
    <name evidence="5" type="ORF">EDS130_LOCUS25060</name>
</gene>
<dbReference type="Gene3D" id="3.30.559.10">
    <property type="entry name" value="Chloramphenicol acetyltransferase-like domain"/>
    <property type="match status" value="1"/>
</dbReference>
<comment type="caution">
    <text evidence="5">The sequence shown here is derived from an EMBL/GenBank/DDBJ whole genome shotgun (WGS) entry which is preliminary data.</text>
</comment>
<dbReference type="Proteomes" id="UP000663852">
    <property type="component" value="Unassembled WGS sequence"/>
</dbReference>
<evidence type="ECO:0000256" key="1">
    <source>
        <dbReference type="ARBA" id="ARBA00022450"/>
    </source>
</evidence>
<dbReference type="PANTHER" id="PTHR45527">
    <property type="entry name" value="NONRIBOSOMAL PEPTIDE SYNTHETASE"/>
    <property type="match status" value="1"/>
</dbReference>
<feature type="domain" description="AMP-dependent synthetase/ligase" evidence="3">
    <location>
        <begin position="509"/>
        <end position="783"/>
    </location>
</feature>
<keyword evidence="1" id="KW-0596">Phosphopantetheine</keyword>
<dbReference type="EMBL" id="CAJNOJ010000145">
    <property type="protein sequence ID" value="CAF1195555.1"/>
    <property type="molecule type" value="Genomic_DNA"/>
</dbReference>
<dbReference type="PANTHER" id="PTHR45527:SF1">
    <property type="entry name" value="FATTY ACID SYNTHASE"/>
    <property type="match status" value="1"/>
</dbReference>
<dbReference type="GO" id="GO:0005737">
    <property type="term" value="C:cytoplasm"/>
    <property type="evidence" value="ECO:0007669"/>
    <property type="project" value="TreeGrafter"/>
</dbReference>
<dbReference type="Pfam" id="PF00501">
    <property type="entry name" value="AMP-binding"/>
    <property type="match status" value="1"/>
</dbReference>
<dbReference type="GO" id="GO:0031177">
    <property type="term" value="F:phosphopantetheine binding"/>
    <property type="evidence" value="ECO:0007669"/>
    <property type="project" value="TreeGrafter"/>
</dbReference>
<accession>A0A814VV79</accession>
<protein>
    <submittedName>
        <fullName evidence="5">Uncharacterized protein</fullName>
    </submittedName>
</protein>
<dbReference type="InterPro" id="IPR001242">
    <property type="entry name" value="Condensation_dom"/>
</dbReference>
<organism evidence="5 6">
    <name type="scientific">Adineta ricciae</name>
    <name type="common">Rotifer</name>
    <dbReference type="NCBI Taxonomy" id="249248"/>
    <lineage>
        <taxon>Eukaryota</taxon>
        <taxon>Metazoa</taxon>
        <taxon>Spiralia</taxon>
        <taxon>Gnathifera</taxon>
        <taxon>Rotifera</taxon>
        <taxon>Eurotatoria</taxon>
        <taxon>Bdelloidea</taxon>
        <taxon>Adinetida</taxon>
        <taxon>Adinetidae</taxon>
        <taxon>Adineta</taxon>
    </lineage>
</organism>
<dbReference type="GO" id="GO:0044550">
    <property type="term" value="P:secondary metabolite biosynthetic process"/>
    <property type="evidence" value="ECO:0007669"/>
    <property type="project" value="TreeGrafter"/>
</dbReference>
<feature type="domain" description="Condensation" evidence="4">
    <location>
        <begin position="27"/>
        <end position="460"/>
    </location>
</feature>
<dbReference type="PROSITE" id="PS00455">
    <property type="entry name" value="AMP_BINDING"/>
    <property type="match status" value="1"/>
</dbReference>
<evidence type="ECO:0000256" key="2">
    <source>
        <dbReference type="ARBA" id="ARBA00022553"/>
    </source>
</evidence>
<keyword evidence="2" id="KW-0597">Phosphoprotein</keyword>
<evidence type="ECO:0000313" key="5">
    <source>
        <dbReference type="EMBL" id="CAF1195555.1"/>
    </source>
</evidence>